<evidence type="ECO:0000256" key="1">
    <source>
        <dbReference type="SAM" id="SignalP"/>
    </source>
</evidence>
<keyword evidence="1" id="KW-0732">Signal</keyword>
<evidence type="ECO:0000313" key="2">
    <source>
        <dbReference type="EMBL" id="VDM41317.1"/>
    </source>
</evidence>
<name>A0A183UNC6_TOXCA</name>
<evidence type="ECO:0000313" key="3">
    <source>
        <dbReference type="Proteomes" id="UP000050794"/>
    </source>
</evidence>
<evidence type="ECO:0000313" key="4">
    <source>
        <dbReference type="WBParaSite" id="TCNE_0000999601-mRNA-1"/>
    </source>
</evidence>
<feature type="signal peptide" evidence="1">
    <location>
        <begin position="1"/>
        <end position="15"/>
    </location>
</feature>
<feature type="chain" id="PRO_5044553297" evidence="1">
    <location>
        <begin position="16"/>
        <end position="96"/>
    </location>
</feature>
<keyword evidence="3" id="KW-1185">Reference proteome</keyword>
<gene>
    <name evidence="2" type="ORF">TCNE_LOCUS9996</name>
</gene>
<dbReference type="EMBL" id="UYWY01020356">
    <property type="protein sequence ID" value="VDM41317.1"/>
    <property type="molecule type" value="Genomic_DNA"/>
</dbReference>
<accession>A0A183UNC6</accession>
<organism evidence="3 4">
    <name type="scientific">Toxocara canis</name>
    <name type="common">Canine roundworm</name>
    <dbReference type="NCBI Taxonomy" id="6265"/>
    <lineage>
        <taxon>Eukaryota</taxon>
        <taxon>Metazoa</taxon>
        <taxon>Ecdysozoa</taxon>
        <taxon>Nematoda</taxon>
        <taxon>Chromadorea</taxon>
        <taxon>Rhabditida</taxon>
        <taxon>Spirurina</taxon>
        <taxon>Ascaridomorpha</taxon>
        <taxon>Ascaridoidea</taxon>
        <taxon>Toxocaridae</taxon>
        <taxon>Toxocara</taxon>
    </lineage>
</organism>
<dbReference type="AlphaFoldDB" id="A0A183UNC6"/>
<dbReference type="Proteomes" id="UP000050794">
    <property type="component" value="Unassembled WGS sequence"/>
</dbReference>
<dbReference type="WBParaSite" id="TCNE_0000999601-mRNA-1">
    <property type="protein sequence ID" value="TCNE_0000999601-mRNA-1"/>
    <property type="gene ID" value="TCNE_0000999601"/>
</dbReference>
<reference evidence="4" key="1">
    <citation type="submission" date="2016-06" db="UniProtKB">
        <authorList>
            <consortium name="WormBaseParasite"/>
        </authorList>
    </citation>
    <scope>IDENTIFICATION</scope>
</reference>
<reference evidence="2 3" key="2">
    <citation type="submission" date="2018-11" db="EMBL/GenBank/DDBJ databases">
        <authorList>
            <consortium name="Pathogen Informatics"/>
        </authorList>
    </citation>
    <scope>NUCLEOTIDE SEQUENCE [LARGE SCALE GENOMIC DNA]</scope>
</reference>
<proteinExistence type="predicted"/>
<protein>
    <submittedName>
        <fullName evidence="4">Secreted RxLR effector peptide protein</fullName>
    </submittedName>
</protein>
<sequence>MSPVLSLLFAVCVLADDDASSKPAYVAPKFVAPTVVGSPLLVDWFDDVKALNKKWILSRGKKDDVEDSIAKYNGTLRSPNARLASKTEYSRKLFRR</sequence>